<evidence type="ECO:0000313" key="6">
    <source>
        <dbReference type="Proteomes" id="UP001319180"/>
    </source>
</evidence>
<evidence type="ECO:0000256" key="1">
    <source>
        <dbReference type="ARBA" id="ARBA00006534"/>
    </source>
</evidence>
<reference evidence="5 6" key="1">
    <citation type="submission" date="2021-05" db="EMBL/GenBank/DDBJ databases">
        <title>A Polyphasic approach of four new species of the genus Ohtaekwangia: Ohtaekwangia histidinii sp. nov., Ohtaekwangia cretensis sp. nov., Ohtaekwangia indiensis sp. nov., Ohtaekwangia reichenbachii sp. nov. from diverse environment.</title>
        <authorList>
            <person name="Octaviana S."/>
        </authorList>
    </citation>
    <scope>NUCLEOTIDE SEQUENCE [LARGE SCALE GENOMIC DNA]</scope>
    <source>
        <strain evidence="5 6">PWU37</strain>
    </source>
</reference>
<keyword evidence="3" id="KW-0378">Hydrolase</keyword>
<protein>
    <submittedName>
        <fullName evidence="5">Type 1 glutamine amidotransferase-like domain-containing protein</fullName>
    </submittedName>
</protein>
<evidence type="ECO:0000256" key="2">
    <source>
        <dbReference type="ARBA" id="ARBA00022670"/>
    </source>
</evidence>
<name>A0AAP2D5F7_9BACT</name>
<sequence>MPKIPKLFLYSLGLPDEHYATLARLAGKLPKEIKLAAIENAADVIPDSAGWVKATRDAFTYHGFDVETIDLRHCQGHALREKLIHKDVIWVGGGNTFYLRWIMKESGADEIIPALVRLGKVYAGWSAGAIMAGPTLRAFDAMDDPAGAPEVVWEGLGMTQAVIVPHMDNDDFAVGAAKANQQLLAEGYNALALDDTQVVVIQGDDQQIF</sequence>
<dbReference type="PANTHER" id="PTHR20842">
    <property type="entry name" value="PROTEASE S51 ALPHA-ASPARTYL DIPEPTIDASE"/>
    <property type="match status" value="1"/>
</dbReference>
<comment type="similarity">
    <text evidence="1">Belongs to the peptidase S51 family.</text>
</comment>
<dbReference type="GO" id="GO:0008236">
    <property type="term" value="F:serine-type peptidase activity"/>
    <property type="evidence" value="ECO:0007669"/>
    <property type="project" value="UniProtKB-KW"/>
</dbReference>
<proteinExistence type="inferred from homology"/>
<keyword evidence="5" id="KW-0315">Glutamine amidotransferase</keyword>
<evidence type="ECO:0000256" key="3">
    <source>
        <dbReference type="ARBA" id="ARBA00022801"/>
    </source>
</evidence>
<dbReference type="AlphaFoldDB" id="A0AAP2D5F7"/>
<dbReference type="Proteomes" id="UP001319180">
    <property type="component" value="Unassembled WGS sequence"/>
</dbReference>
<dbReference type="InterPro" id="IPR029062">
    <property type="entry name" value="Class_I_gatase-like"/>
</dbReference>
<keyword evidence="2" id="KW-0645">Protease</keyword>
<comment type="caution">
    <text evidence="5">The sequence shown here is derived from an EMBL/GenBank/DDBJ whole genome shotgun (WGS) entry which is preliminary data.</text>
</comment>
<keyword evidence="6" id="KW-1185">Reference proteome</keyword>
<organism evidence="5 6">
    <name type="scientific">Dawidia soli</name>
    <dbReference type="NCBI Taxonomy" id="2782352"/>
    <lineage>
        <taxon>Bacteria</taxon>
        <taxon>Pseudomonadati</taxon>
        <taxon>Bacteroidota</taxon>
        <taxon>Cytophagia</taxon>
        <taxon>Cytophagales</taxon>
        <taxon>Chryseotaleaceae</taxon>
        <taxon>Dawidia</taxon>
    </lineage>
</organism>
<gene>
    <name evidence="5" type="ORF">KK078_02755</name>
</gene>
<evidence type="ECO:0000256" key="4">
    <source>
        <dbReference type="ARBA" id="ARBA00022825"/>
    </source>
</evidence>
<dbReference type="GO" id="GO:0006508">
    <property type="term" value="P:proteolysis"/>
    <property type="evidence" value="ECO:0007669"/>
    <property type="project" value="UniProtKB-KW"/>
</dbReference>
<dbReference type="InterPro" id="IPR005320">
    <property type="entry name" value="Peptidase_S51"/>
</dbReference>
<accession>A0AAP2D5F7</accession>
<dbReference type="EMBL" id="JAHESC010000003">
    <property type="protein sequence ID" value="MBT1685457.1"/>
    <property type="molecule type" value="Genomic_DNA"/>
</dbReference>
<dbReference type="RefSeq" id="WP_254088707.1">
    <property type="nucleotide sequence ID" value="NZ_JAHESC010000003.1"/>
</dbReference>
<dbReference type="SUPFAM" id="SSF52317">
    <property type="entry name" value="Class I glutamine amidotransferase-like"/>
    <property type="match status" value="1"/>
</dbReference>
<dbReference type="Pfam" id="PF03575">
    <property type="entry name" value="Peptidase_S51"/>
    <property type="match status" value="1"/>
</dbReference>
<evidence type="ECO:0000313" key="5">
    <source>
        <dbReference type="EMBL" id="MBT1685457.1"/>
    </source>
</evidence>
<dbReference type="PANTHER" id="PTHR20842:SF0">
    <property type="entry name" value="ALPHA-ASPARTYL DIPEPTIDASE"/>
    <property type="match status" value="1"/>
</dbReference>
<dbReference type="Gene3D" id="3.40.50.880">
    <property type="match status" value="1"/>
</dbReference>
<keyword evidence="4" id="KW-0720">Serine protease</keyword>